<feature type="transmembrane region" description="Helical" evidence="7">
    <location>
        <begin position="131"/>
        <end position="154"/>
    </location>
</feature>
<feature type="transmembrane region" description="Helical" evidence="7">
    <location>
        <begin position="161"/>
        <end position="184"/>
    </location>
</feature>
<feature type="transmembrane region" description="Helical" evidence="7">
    <location>
        <begin position="331"/>
        <end position="352"/>
    </location>
</feature>
<dbReference type="AlphaFoldDB" id="W9Z4D8"/>
<gene>
    <name evidence="9" type="ORF">A1O1_01582</name>
</gene>
<comment type="caution">
    <text evidence="9">The sequence shown here is derived from an EMBL/GenBank/DDBJ whole genome shotgun (WGS) entry which is preliminary data.</text>
</comment>
<evidence type="ECO:0000256" key="2">
    <source>
        <dbReference type="ARBA" id="ARBA00007520"/>
    </source>
</evidence>
<dbReference type="SUPFAM" id="SSF103473">
    <property type="entry name" value="MFS general substrate transporter"/>
    <property type="match status" value="1"/>
</dbReference>
<evidence type="ECO:0000259" key="8">
    <source>
        <dbReference type="PROSITE" id="PS50850"/>
    </source>
</evidence>
<comment type="subcellular location">
    <subcellularLocation>
        <location evidence="1">Membrane</location>
        <topology evidence="1">Multi-pass membrane protein</topology>
    </subcellularLocation>
</comment>
<keyword evidence="10" id="KW-1185">Reference proteome</keyword>
<accession>W9Z4D8</accession>
<feature type="transmembrane region" description="Helical" evidence="7">
    <location>
        <begin position="485"/>
        <end position="505"/>
    </location>
</feature>
<dbReference type="OrthoDB" id="4157088at2759"/>
<evidence type="ECO:0000256" key="5">
    <source>
        <dbReference type="ARBA" id="ARBA00022989"/>
    </source>
</evidence>
<proteinExistence type="inferred from homology"/>
<dbReference type="Proteomes" id="UP000019484">
    <property type="component" value="Unassembled WGS sequence"/>
</dbReference>
<dbReference type="Gene3D" id="1.20.1250.20">
    <property type="entry name" value="MFS general substrate transporter like domains"/>
    <property type="match status" value="1"/>
</dbReference>
<feature type="transmembrane region" description="Helical" evidence="7">
    <location>
        <begin position="247"/>
        <end position="270"/>
    </location>
</feature>
<keyword evidence="5 7" id="KW-1133">Transmembrane helix</keyword>
<evidence type="ECO:0000256" key="6">
    <source>
        <dbReference type="ARBA" id="ARBA00023136"/>
    </source>
</evidence>
<dbReference type="GO" id="GO:0022857">
    <property type="term" value="F:transmembrane transporter activity"/>
    <property type="evidence" value="ECO:0007669"/>
    <property type="project" value="InterPro"/>
</dbReference>
<reference evidence="9 10" key="1">
    <citation type="submission" date="2013-03" db="EMBL/GenBank/DDBJ databases">
        <title>The Genome Sequence of Capronia coronata CBS 617.96.</title>
        <authorList>
            <consortium name="The Broad Institute Genomics Platform"/>
            <person name="Cuomo C."/>
            <person name="de Hoog S."/>
            <person name="Gorbushina A."/>
            <person name="Walker B."/>
            <person name="Young S.K."/>
            <person name="Zeng Q."/>
            <person name="Gargeya S."/>
            <person name="Fitzgerald M."/>
            <person name="Haas B."/>
            <person name="Abouelleil A."/>
            <person name="Allen A.W."/>
            <person name="Alvarado L."/>
            <person name="Arachchi H.M."/>
            <person name="Berlin A.M."/>
            <person name="Chapman S.B."/>
            <person name="Gainer-Dewar J."/>
            <person name="Goldberg J."/>
            <person name="Griggs A."/>
            <person name="Gujja S."/>
            <person name="Hansen M."/>
            <person name="Howarth C."/>
            <person name="Imamovic A."/>
            <person name="Ireland A."/>
            <person name="Larimer J."/>
            <person name="McCowan C."/>
            <person name="Murphy C."/>
            <person name="Pearson M."/>
            <person name="Poon T.W."/>
            <person name="Priest M."/>
            <person name="Roberts A."/>
            <person name="Saif S."/>
            <person name="Shea T."/>
            <person name="Sisk P."/>
            <person name="Sykes S."/>
            <person name="Wortman J."/>
            <person name="Nusbaum C."/>
            <person name="Birren B."/>
        </authorList>
    </citation>
    <scope>NUCLEOTIDE SEQUENCE [LARGE SCALE GENOMIC DNA]</scope>
    <source>
        <strain evidence="9 10">CBS 617.96</strain>
    </source>
</reference>
<comment type="similarity">
    <text evidence="2">Belongs to the major facilitator superfamily. TCR/Tet family.</text>
</comment>
<keyword evidence="6 7" id="KW-0472">Membrane</keyword>
<evidence type="ECO:0000256" key="7">
    <source>
        <dbReference type="SAM" id="Phobius"/>
    </source>
</evidence>
<protein>
    <recommendedName>
        <fullName evidence="8">Major facilitator superfamily (MFS) profile domain-containing protein</fullName>
    </recommendedName>
</protein>
<feature type="transmembrane region" description="Helical" evidence="7">
    <location>
        <begin position="94"/>
        <end position="111"/>
    </location>
</feature>
<dbReference type="EMBL" id="AMWN01000001">
    <property type="protein sequence ID" value="EXJ96456.1"/>
    <property type="molecule type" value="Genomic_DNA"/>
</dbReference>
<keyword evidence="4 7" id="KW-0812">Transmembrane</keyword>
<evidence type="ECO:0000256" key="1">
    <source>
        <dbReference type="ARBA" id="ARBA00004141"/>
    </source>
</evidence>
<feature type="transmembrane region" description="Helical" evidence="7">
    <location>
        <begin position="608"/>
        <end position="631"/>
    </location>
</feature>
<feature type="transmembrane region" description="Helical" evidence="7">
    <location>
        <begin position="190"/>
        <end position="209"/>
    </location>
</feature>
<feature type="transmembrane region" description="Helical" evidence="7">
    <location>
        <begin position="301"/>
        <end position="325"/>
    </location>
</feature>
<keyword evidence="3" id="KW-0813">Transport</keyword>
<feature type="transmembrane region" description="Helical" evidence="7">
    <location>
        <begin position="373"/>
        <end position="400"/>
    </location>
</feature>
<dbReference type="InterPro" id="IPR036259">
    <property type="entry name" value="MFS_trans_sf"/>
</dbReference>
<evidence type="ECO:0000256" key="3">
    <source>
        <dbReference type="ARBA" id="ARBA00022448"/>
    </source>
</evidence>
<dbReference type="PANTHER" id="PTHR23501">
    <property type="entry name" value="MAJOR FACILITATOR SUPERFAMILY"/>
    <property type="match status" value="1"/>
</dbReference>
<dbReference type="GeneID" id="19156484"/>
<dbReference type="InterPro" id="IPR020846">
    <property type="entry name" value="MFS_dom"/>
</dbReference>
<name>W9Z4D8_9EURO</name>
<feature type="transmembrane region" description="Helical" evidence="7">
    <location>
        <begin position="221"/>
        <end position="241"/>
    </location>
</feature>
<feature type="transmembrane region" description="Helical" evidence="7">
    <location>
        <begin position="412"/>
        <end position="435"/>
    </location>
</feature>
<evidence type="ECO:0000256" key="4">
    <source>
        <dbReference type="ARBA" id="ARBA00022692"/>
    </source>
</evidence>
<evidence type="ECO:0000313" key="9">
    <source>
        <dbReference type="EMBL" id="EXJ96456.1"/>
    </source>
</evidence>
<organism evidence="9 10">
    <name type="scientific">Capronia coronata CBS 617.96</name>
    <dbReference type="NCBI Taxonomy" id="1182541"/>
    <lineage>
        <taxon>Eukaryota</taxon>
        <taxon>Fungi</taxon>
        <taxon>Dikarya</taxon>
        <taxon>Ascomycota</taxon>
        <taxon>Pezizomycotina</taxon>
        <taxon>Eurotiomycetes</taxon>
        <taxon>Chaetothyriomycetidae</taxon>
        <taxon>Chaetothyriales</taxon>
        <taxon>Herpotrichiellaceae</taxon>
        <taxon>Capronia</taxon>
    </lineage>
</organism>
<feature type="transmembrane region" description="Helical" evidence="7">
    <location>
        <begin position="447"/>
        <end position="473"/>
    </location>
</feature>
<dbReference type="PROSITE" id="PS50850">
    <property type="entry name" value="MFS"/>
    <property type="match status" value="1"/>
</dbReference>
<dbReference type="HOGENOM" id="CLU_389315_0_0_1"/>
<feature type="transmembrane region" description="Helical" evidence="7">
    <location>
        <begin position="526"/>
        <end position="550"/>
    </location>
</feature>
<dbReference type="GO" id="GO:0005886">
    <property type="term" value="C:plasma membrane"/>
    <property type="evidence" value="ECO:0007669"/>
    <property type="project" value="TreeGrafter"/>
</dbReference>
<evidence type="ECO:0000313" key="10">
    <source>
        <dbReference type="Proteomes" id="UP000019484"/>
    </source>
</evidence>
<dbReference type="PANTHER" id="PTHR23501:SF12">
    <property type="entry name" value="MAJOR FACILITATOR SUPERFAMILY (MFS) PROFILE DOMAIN-CONTAINING PROTEIN-RELATED"/>
    <property type="match status" value="1"/>
</dbReference>
<dbReference type="RefSeq" id="XP_007720685.1">
    <property type="nucleotide sequence ID" value="XM_007722495.1"/>
</dbReference>
<sequence length="700" mass="76831">MNPRTCSPPPPGERSRSPEMVIHVEQTVTVESVYEEPLNNDSTERPFGDNSNFYQATVSAASQLARAIFSAPIVEHEHDDDINLPLTRPQTRKWIWTAVLLALANLITHVVDSMMSVMAPTIAYDLDVQGFQWLLAGPAIGAAATVLTAGQLYAVLPFKAVYTFFALLLLLGIMSPGFASYMIFLFYTRILVGAGIAGQQLGALIFLGHNGQFIDKVRRDFYISISTALGFIIGPIFGALFAHRGKIWGWGFYTASMLLAIVHIALIYLLPNKFDMGQNLPWTLADTVAFGGLSMILRIDILGCLLSFFGILTLLISFNLAGTWIPWSAGYMYVPIGIAAFFVSFLFVQQYFQICASSSTLLFSTRYLRSFKTVALFVLTFLTSGIFQTVFAYSALYQLITRPNPSPIATAFYLFFTLTGPYLIPLLVVPLYFGGGLIKVYPGAASYGMWSVLVSLFLVLGTTLLFISTPSILPAHGLPTIAKQFALACIGFWSAVTLPLAHQILDVFQPVNVPNPRQKHPHHNRSFILFATYLGAAVALTAAGSVFMHLGPRAILPLLNEYQSQREPHDVAATPEDARTLLLGYTFVTKGITPTLFAESIKVIENTFGWSFLVPQGFAILMFLLSVSYMIRKLFLDGWNFKTLNEKGVPADWRKGSGQAGRRTHIEAGGRVVELEETGESATHGTCTTVIQGPCTPVVS</sequence>
<feature type="domain" description="Major facilitator superfamily (MFS) profile" evidence="8">
    <location>
        <begin position="97"/>
        <end position="463"/>
    </location>
</feature>